<feature type="signal peptide" evidence="1">
    <location>
        <begin position="1"/>
        <end position="20"/>
    </location>
</feature>
<protein>
    <submittedName>
        <fullName evidence="2">Uncharacterized protein</fullName>
    </submittedName>
</protein>
<dbReference type="InParanoid" id="E9GJ48"/>
<organism evidence="2 3">
    <name type="scientific">Daphnia pulex</name>
    <name type="common">Water flea</name>
    <dbReference type="NCBI Taxonomy" id="6669"/>
    <lineage>
        <taxon>Eukaryota</taxon>
        <taxon>Metazoa</taxon>
        <taxon>Ecdysozoa</taxon>
        <taxon>Arthropoda</taxon>
        <taxon>Crustacea</taxon>
        <taxon>Branchiopoda</taxon>
        <taxon>Diplostraca</taxon>
        <taxon>Cladocera</taxon>
        <taxon>Anomopoda</taxon>
        <taxon>Daphniidae</taxon>
        <taxon>Daphnia</taxon>
    </lineage>
</organism>
<dbReference type="KEGG" id="dpx:DAPPUDRAFT_103367"/>
<accession>E9GJ48</accession>
<dbReference type="Proteomes" id="UP000000305">
    <property type="component" value="Unassembled WGS sequence"/>
</dbReference>
<dbReference type="InterPro" id="IPR053358">
    <property type="entry name" value="Diff-assoc_signaling"/>
</dbReference>
<evidence type="ECO:0000313" key="2">
    <source>
        <dbReference type="EMBL" id="EFX80383.1"/>
    </source>
</evidence>
<dbReference type="PANTHER" id="PTHR34261">
    <property type="entry name" value="APC REGULATOR OF WNT-SIGNALING PATHWAY-RELATED"/>
    <property type="match status" value="1"/>
</dbReference>
<keyword evidence="1" id="KW-0732">Signal</keyword>
<reference evidence="2 3" key="1">
    <citation type="journal article" date="2011" name="Science">
        <title>The ecoresponsive genome of Daphnia pulex.</title>
        <authorList>
            <person name="Colbourne J.K."/>
            <person name="Pfrender M.E."/>
            <person name="Gilbert D."/>
            <person name="Thomas W.K."/>
            <person name="Tucker A."/>
            <person name="Oakley T.H."/>
            <person name="Tokishita S."/>
            <person name="Aerts A."/>
            <person name="Arnold G.J."/>
            <person name="Basu M.K."/>
            <person name="Bauer D.J."/>
            <person name="Caceres C.E."/>
            <person name="Carmel L."/>
            <person name="Casola C."/>
            <person name="Choi J.H."/>
            <person name="Detter J.C."/>
            <person name="Dong Q."/>
            <person name="Dusheyko S."/>
            <person name="Eads B.D."/>
            <person name="Frohlich T."/>
            <person name="Geiler-Samerotte K.A."/>
            <person name="Gerlach D."/>
            <person name="Hatcher P."/>
            <person name="Jogdeo S."/>
            <person name="Krijgsveld J."/>
            <person name="Kriventseva E.V."/>
            <person name="Kultz D."/>
            <person name="Laforsch C."/>
            <person name="Lindquist E."/>
            <person name="Lopez J."/>
            <person name="Manak J.R."/>
            <person name="Muller J."/>
            <person name="Pangilinan J."/>
            <person name="Patwardhan R.P."/>
            <person name="Pitluck S."/>
            <person name="Pritham E.J."/>
            <person name="Rechtsteiner A."/>
            <person name="Rho M."/>
            <person name="Rogozin I.B."/>
            <person name="Sakarya O."/>
            <person name="Salamov A."/>
            <person name="Schaack S."/>
            <person name="Shapiro H."/>
            <person name="Shiga Y."/>
            <person name="Skalitzky C."/>
            <person name="Smith Z."/>
            <person name="Souvorov A."/>
            <person name="Sung W."/>
            <person name="Tang Z."/>
            <person name="Tsuchiya D."/>
            <person name="Tu H."/>
            <person name="Vos H."/>
            <person name="Wang M."/>
            <person name="Wolf Y.I."/>
            <person name="Yamagata H."/>
            <person name="Yamada T."/>
            <person name="Ye Y."/>
            <person name="Shaw J.R."/>
            <person name="Andrews J."/>
            <person name="Crease T.J."/>
            <person name="Tang H."/>
            <person name="Lucas S.M."/>
            <person name="Robertson H.M."/>
            <person name="Bork P."/>
            <person name="Koonin E.V."/>
            <person name="Zdobnov E.M."/>
            <person name="Grigoriev I.V."/>
            <person name="Lynch M."/>
            <person name="Boore J.L."/>
        </authorList>
    </citation>
    <scope>NUCLEOTIDE SEQUENCE [LARGE SCALE GENOMIC DNA]</scope>
</reference>
<feature type="chain" id="PRO_5003241269" evidence="1">
    <location>
        <begin position="21"/>
        <end position="250"/>
    </location>
</feature>
<dbReference type="EMBL" id="GL732547">
    <property type="protein sequence ID" value="EFX80383.1"/>
    <property type="molecule type" value="Genomic_DNA"/>
</dbReference>
<dbReference type="OrthoDB" id="8913316at2759"/>
<name>E9GJ48_DAPPU</name>
<evidence type="ECO:0000256" key="1">
    <source>
        <dbReference type="SAM" id="SignalP"/>
    </source>
</evidence>
<evidence type="ECO:0000313" key="3">
    <source>
        <dbReference type="Proteomes" id="UP000000305"/>
    </source>
</evidence>
<keyword evidence="3" id="KW-1185">Reference proteome</keyword>
<dbReference type="PANTHER" id="PTHR34261:SF1">
    <property type="entry name" value="TUBULIN POLYMERIZATION-PROMOTING PROTEIN"/>
    <property type="match status" value="1"/>
</dbReference>
<proteinExistence type="predicted"/>
<dbReference type="HOGENOM" id="CLU_1112282_0_0_1"/>
<gene>
    <name evidence="2" type="ORF">DAPPUDRAFT_103367</name>
</gene>
<dbReference type="AlphaFoldDB" id="E9GJ48"/>
<sequence>MSTAIILLVGLVCHPAPISSASLDSTRNVTITDINNDDSLVWLALFGNPNVQDPDQLPCPGGQPCAGNKSLPSAEGGESLLADTSFIKFTAEEGFTLDTSESSVDNKQERVTYVFTERTKEDDKRAVCRRVLRDVRGTCRRGLCKAGTNVIALLTQTSFGRNENGKTLKSQGQARVDLQGMFDKYGKRWANLQVQWNGVHPNPTSFGNAFIQAETTFPIRLIRSALVRSVQKCIKVWLEVAPKRVPNDPK</sequence>
<dbReference type="PhylomeDB" id="E9GJ48"/>